<evidence type="ECO:0000256" key="15">
    <source>
        <dbReference type="PIRSR" id="PIRSR000137-1"/>
    </source>
</evidence>
<accession>A0A5C3L229</accession>
<evidence type="ECO:0000256" key="8">
    <source>
        <dbReference type="ARBA" id="ARBA00022827"/>
    </source>
</evidence>
<dbReference type="Pfam" id="PF00732">
    <property type="entry name" value="GMC_oxred_N"/>
    <property type="match status" value="1"/>
</dbReference>
<evidence type="ECO:0000259" key="18">
    <source>
        <dbReference type="PROSITE" id="PS00624"/>
    </source>
</evidence>
<evidence type="ECO:0000256" key="17">
    <source>
        <dbReference type="SAM" id="SignalP"/>
    </source>
</evidence>
<evidence type="ECO:0000256" key="5">
    <source>
        <dbReference type="ARBA" id="ARBA00013177"/>
    </source>
</evidence>
<evidence type="ECO:0000256" key="2">
    <source>
        <dbReference type="ARBA" id="ARBA00004613"/>
    </source>
</evidence>
<protein>
    <recommendedName>
        <fullName evidence="5">pyranose dehydrogenase (acceptor)</fullName>
        <ecNumber evidence="5">1.1.99.29</ecNumber>
    </recommendedName>
</protein>
<evidence type="ECO:0000256" key="3">
    <source>
        <dbReference type="ARBA" id="ARBA00010790"/>
    </source>
</evidence>
<evidence type="ECO:0000256" key="4">
    <source>
        <dbReference type="ARBA" id="ARBA00011245"/>
    </source>
</evidence>
<dbReference type="SUPFAM" id="SSF54373">
    <property type="entry name" value="FAD-linked reductases, C-terminal domain"/>
    <property type="match status" value="1"/>
</dbReference>
<dbReference type="STRING" id="230819.A0A5C3L229"/>
<evidence type="ECO:0000256" key="6">
    <source>
        <dbReference type="ARBA" id="ARBA00022525"/>
    </source>
</evidence>
<comment type="catalytic activity">
    <reaction evidence="11">
        <text>pyranose + acceptor = pyranos-2,3-diulose + reduced acceptor.</text>
        <dbReference type="EC" id="1.1.99.29"/>
    </reaction>
</comment>
<keyword evidence="20" id="KW-1185">Reference proteome</keyword>
<dbReference type="Gene3D" id="3.30.560.10">
    <property type="entry name" value="Glucose Oxidase, domain 3"/>
    <property type="match status" value="1"/>
</dbReference>
<dbReference type="OrthoDB" id="269227at2759"/>
<comment type="function">
    <text evidence="9">Catalyzes the single-oxidation or sequential double oxidation reaction of carbohydrates primarily at carbon-2 and/or carbon-3 with the concomitant reduction of the flavin. The enzyme exhibits a broad sugar substrate specificity, oxidizing different aldopyranoses to the corresponding C-1, C-2, C-3 or C-1,2, C-2,3 and C-3,4 (di)dehydro sugars with substrate-specific regioselectivity. Accepts only a narrow range of electron acceptors such as substituted benzoquinones and complexed metal ions and reacts extremely slowly with O(2) as acceptor. May play a role in the natural recycling of plant matter by oxidizing all major monosaccharides in lignocellulose and by reducing quinone compounds or reactive radical species generated during lignin depolymerization.</text>
</comment>
<comment type="catalytic activity">
    <reaction evidence="14">
        <text>a pyranoside + acceptor = a pyranosid-3,4-diulose + reduced acceptor.</text>
        <dbReference type="EC" id="1.1.99.29"/>
    </reaction>
</comment>
<comment type="catalytic activity">
    <reaction evidence="10">
        <text>pyranose + acceptor = pyranos-2-ulose + reduced acceptor.</text>
        <dbReference type="EC" id="1.1.99.29"/>
    </reaction>
</comment>
<keyword evidence="8 16" id="KW-0274">FAD</keyword>
<evidence type="ECO:0000256" key="10">
    <source>
        <dbReference type="ARBA" id="ARBA00033986"/>
    </source>
</evidence>
<dbReference type="AlphaFoldDB" id="A0A5C3L229"/>
<feature type="signal peptide" evidence="17">
    <location>
        <begin position="1"/>
        <end position="26"/>
    </location>
</feature>
<comment type="similarity">
    <text evidence="3">Belongs to the GMC oxidoreductase family.</text>
</comment>
<evidence type="ECO:0000313" key="20">
    <source>
        <dbReference type="Proteomes" id="UP000307440"/>
    </source>
</evidence>
<name>A0A5C3L229_COPMA</name>
<organism evidence="19 20">
    <name type="scientific">Coprinopsis marcescibilis</name>
    <name type="common">Agaric fungus</name>
    <name type="synonym">Psathyrella marcescibilis</name>
    <dbReference type="NCBI Taxonomy" id="230819"/>
    <lineage>
        <taxon>Eukaryota</taxon>
        <taxon>Fungi</taxon>
        <taxon>Dikarya</taxon>
        <taxon>Basidiomycota</taxon>
        <taxon>Agaricomycotina</taxon>
        <taxon>Agaricomycetes</taxon>
        <taxon>Agaricomycetidae</taxon>
        <taxon>Agaricales</taxon>
        <taxon>Agaricineae</taxon>
        <taxon>Psathyrellaceae</taxon>
        <taxon>Coprinopsis</taxon>
    </lineage>
</organism>
<feature type="binding site" evidence="16">
    <location>
        <position position="271"/>
    </location>
    <ligand>
        <name>FAD</name>
        <dbReference type="ChEBI" id="CHEBI:57692"/>
    </ligand>
</feature>
<evidence type="ECO:0000256" key="11">
    <source>
        <dbReference type="ARBA" id="ARBA00034010"/>
    </source>
</evidence>
<reference evidence="19 20" key="1">
    <citation type="journal article" date="2019" name="Nat. Ecol. Evol.">
        <title>Megaphylogeny resolves global patterns of mushroom evolution.</title>
        <authorList>
            <person name="Varga T."/>
            <person name="Krizsan K."/>
            <person name="Foldi C."/>
            <person name="Dima B."/>
            <person name="Sanchez-Garcia M."/>
            <person name="Sanchez-Ramirez S."/>
            <person name="Szollosi G.J."/>
            <person name="Szarkandi J.G."/>
            <person name="Papp V."/>
            <person name="Albert L."/>
            <person name="Andreopoulos W."/>
            <person name="Angelini C."/>
            <person name="Antonin V."/>
            <person name="Barry K.W."/>
            <person name="Bougher N.L."/>
            <person name="Buchanan P."/>
            <person name="Buyck B."/>
            <person name="Bense V."/>
            <person name="Catcheside P."/>
            <person name="Chovatia M."/>
            <person name="Cooper J."/>
            <person name="Damon W."/>
            <person name="Desjardin D."/>
            <person name="Finy P."/>
            <person name="Geml J."/>
            <person name="Haridas S."/>
            <person name="Hughes K."/>
            <person name="Justo A."/>
            <person name="Karasinski D."/>
            <person name="Kautmanova I."/>
            <person name="Kiss B."/>
            <person name="Kocsube S."/>
            <person name="Kotiranta H."/>
            <person name="LaButti K.M."/>
            <person name="Lechner B.E."/>
            <person name="Liimatainen K."/>
            <person name="Lipzen A."/>
            <person name="Lukacs Z."/>
            <person name="Mihaltcheva S."/>
            <person name="Morgado L.N."/>
            <person name="Niskanen T."/>
            <person name="Noordeloos M.E."/>
            <person name="Ohm R.A."/>
            <person name="Ortiz-Santana B."/>
            <person name="Ovrebo C."/>
            <person name="Racz N."/>
            <person name="Riley R."/>
            <person name="Savchenko A."/>
            <person name="Shiryaev A."/>
            <person name="Soop K."/>
            <person name="Spirin V."/>
            <person name="Szebenyi C."/>
            <person name="Tomsovsky M."/>
            <person name="Tulloss R.E."/>
            <person name="Uehling J."/>
            <person name="Grigoriev I.V."/>
            <person name="Vagvolgyi C."/>
            <person name="Papp T."/>
            <person name="Martin F.M."/>
            <person name="Miettinen O."/>
            <person name="Hibbett D.S."/>
            <person name="Nagy L.G."/>
        </authorList>
    </citation>
    <scope>NUCLEOTIDE SEQUENCE [LARGE SCALE GENOMIC DNA]</scope>
    <source>
        <strain evidence="19 20">CBS 121175</strain>
    </source>
</reference>
<evidence type="ECO:0000313" key="19">
    <source>
        <dbReference type="EMBL" id="TFK22288.1"/>
    </source>
</evidence>
<feature type="chain" id="PRO_5022667998" description="pyranose dehydrogenase (acceptor)" evidence="17">
    <location>
        <begin position="27"/>
        <end position="619"/>
    </location>
</feature>
<keyword evidence="7" id="KW-0285">Flavoprotein</keyword>
<evidence type="ECO:0000256" key="14">
    <source>
        <dbReference type="ARBA" id="ARBA00034059"/>
    </source>
</evidence>
<evidence type="ECO:0000256" key="9">
    <source>
        <dbReference type="ARBA" id="ARBA00024699"/>
    </source>
</evidence>
<comment type="subcellular location">
    <subcellularLocation>
        <location evidence="2">Secreted</location>
    </subcellularLocation>
</comment>
<proteinExistence type="inferred from homology"/>
<dbReference type="EC" id="1.1.99.29" evidence="5"/>
<evidence type="ECO:0000256" key="1">
    <source>
        <dbReference type="ARBA" id="ARBA00001974"/>
    </source>
</evidence>
<dbReference type="PANTHER" id="PTHR11552:SF147">
    <property type="entry name" value="CHOLINE DEHYDROGENASE, MITOCHONDRIAL"/>
    <property type="match status" value="1"/>
</dbReference>
<comment type="catalytic activity">
    <reaction evidence="13">
        <text>a pyranoside + acceptor = a pyranosid-3-ulose + reduced acceptor.</text>
        <dbReference type="EC" id="1.1.99.29"/>
    </reaction>
</comment>
<evidence type="ECO:0000256" key="13">
    <source>
        <dbReference type="ARBA" id="ARBA00034050"/>
    </source>
</evidence>
<dbReference type="InterPro" id="IPR007867">
    <property type="entry name" value="GMC_OxRtase_C"/>
</dbReference>
<dbReference type="InterPro" id="IPR036188">
    <property type="entry name" value="FAD/NAD-bd_sf"/>
</dbReference>
<dbReference type="PIRSF" id="PIRSF000137">
    <property type="entry name" value="Alcohol_oxidase"/>
    <property type="match status" value="1"/>
</dbReference>
<keyword evidence="17" id="KW-0732">Signal</keyword>
<comment type="catalytic activity">
    <reaction evidence="12">
        <text>pyranose + acceptor = pyranos-3-ulose + reduced acceptor.</text>
        <dbReference type="EC" id="1.1.99.29"/>
    </reaction>
</comment>
<feature type="binding site" evidence="16">
    <location>
        <position position="122"/>
    </location>
    <ligand>
        <name>FAD</name>
        <dbReference type="ChEBI" id="CHEBI:57692"/>
    </ligand>
</feature>
<dbReference type="PROSITE" id="PS00624">
    <property type="entry name" value="GMC_OXRED_2"/>
    <property type="match status" value="1"/>
</dbReference>
<comment type="subunit">
    <text evidence="4">Monomer.</text>
</comment>
<dbReference type="Proteomes" id="UP000307440">
    <property type="component" value="Unassembled WGS sequence"/>
</dbReference>
<dbReference type="Gene3D" id="3.50.50.60">
    <property type="entry name" value="FAD/NAD(P)-binding domain"/>
    <property type="match status" value="1"/>
</dbReference>
<dbReference type="PRINTS" id="PR00411">
    <property type="entry name" value="PNDRDTASEI"/>
</dbReference>
<dbReference type="PANTHER" id="PTHR11552">
    <property type="entry name" value="GLUCOSE-METHANOL-CHOLINE GMC OXIDOREDUCTASE"/>
    <property type="match status" value="1"/>
</dbReference>
<evidence type="ECO:0000256" key="7">
    <source>
        <dbReference type="ARBA" id="ARBA00022630"/>
    </source>
</evidence>
<dbReference type="SUPFAM" id="SSF51905">
    <property type="entry name" value="FAD/NAD(P)-binding domain"/>
    <property type="match status" value="1"/>
</dbReference>
<gene>
    <name evidence="19" type="ORF">FA15DRAFT_644386</name>
</gene>
<dbReference type="InterPro" id="IPR012132">
    <property type="entry name" value="GMC_OxRdtase"/>
</dbReference>
<dbReference type="GO" id="GO:0005576">
    <property type="term" value="C:extracellular region"/>
    <property type="evidence" value="ECO:0007669"/>
    <property type="project" value="UniProtKB-SubCell"/>
</dbReference>
<feature type="active site" description="Proton acceptor" evidence="15">
    <location>
        <position position="574"/>
    </location>
</feature>
<comment type="cofactor">
    <cofactor evidence="1 16">
        <name>FAD</name>
        <dbReference type="ChEBI" id="CHEBI:57692"/>
    </cofactor>
</comment>
<feature type="active site" description="Proton donor" evidence="15">
    <location>
        <position position="530"/>
    </location>
</feature>
<keyword evidence="6" id="KW-0964">Secreted</keyword>
<dbReference type="GO" id="GO:0033718">
    <property type="term" value="F:pyranose dehydrogenase (acceptor) activity"/>
    <property type="evidence" value="ECO:0007669"/>
    <property type="project" value="UniProtKB-EC"/>
</dbReference>
<dbReference type="InterPro" id="IPR000172">
    <property type="entry name" value="GMC_OxRdtase_N"/>
</dbReference>
<evidence type="ECO:0000256" key="12">
    <source>
        <dbReference type="ARBA" id="ARBA00034029"/>
    </source>
</evidence>
<feature type="domain" description="Glucose-methanol-choline oxidoreductase N-terminal" evidence="18">
    <location>
        <begin position="312"/>
        <end position="326"/>
    </location>
</feature>
<sequence length="619" mass="67091">MKTLSNTFLRIAAFALLSAQLPISKAVFLNDASELTSSASFDFIVVGSGPGGAVVASRLSQNPRNSVLLIEAGPSDEGVVEIRAPGLSFSVPGIPLRYEWNTTTVPVPSLNGRSVPFRRGHVLGGGSSINGMLYTRGASGVYDRWARITGDDGWRWDSIQGYLRKNERWTFPNGGRNVTGEYDPLVHGLSGAVSVSLGNEADYLLDNLGLESVALQAEFAFNPDMNSGNTIGLGFMPMTIENGERSSAVNGYLNATVRERPNLTILVNTYVTRVLPDRRRSRSIDQVEIGSRETRNILRTIRARNEIILAAGAVGTPQILLNSGIGDKRDLESLGIPVVLDLPDVGKNFVDHASTQLTYARTTEGTTPPIDREAALQEWHTSKLGPFSDRGAKSHQLLFTRVANDSPIWSEHSDPAAGPNVPHIELLPADINFPVFSIFPALIVVSQPRSTGTIGIRSSSPFDEPLVNPAYLSEKVDLDIYAEAIRMGKRYFSTPGFAAILGEPQFPDPDILPREDWETALRSRVGSGIHGVGGAVMSPRGSNKGVLDPDLKVKGLKGLRVVDASAIPHIPDGHTMVPVYVLSERASDLIAREWSRCLPESQFQGDGQRRRCNDPGRSQ</sequence>
<dbReference type="GO" id="GO:0050660">
    <property type="term" value="F:flavin adenine dinucleotide binding"/>
    <property type="evidence" value="ECO:0007669"/>
    <property type="project" value="InterPro"/>
</dbReference>
<dbReference type="EMBL" id="ML210244">
    <property type="protein sequence ID" value="TFK22288.1"/>
    <property type="molecule type" value="Genomic_DNA"/>
</dbReference>
<evidence type="ECO:0000256" key="16">
    <source>
        <dbReference type="PIRSR" id="PIRSR000137-2"/>
    </source>
</evidence>
<dbReference type="Pfam" id="PF05199">
    <property type="entry name" value="GMC_oxred_C"/>
    <property type="match status" value="1"/>
</dbReference>